<dbReference type="KEGG" id="nkf:Nkreftii_003310"/>
<reference evidence="1 2" key="1">
    <citation type="journal article" date="2020" name="ISME J.">
        <title>Enrichment and physiological characterization of a novel comammox Nitrospira indicates ammonium inhibition of complete nitrification.</title>
        <authorList>
            <person name="Sakoula D."/>
            <person name="Koch H."/>
            <person name="Frank J."/>
            <person name="Jetten M.S.M."/>
            <person name="van Kessel M.A.H.J."/>
            <person name="Lucker S."/>
        </authorList>
    </citation>
    <scope>NUCLEOTIDE SEQUENCE [LARGE SCALE GENOMIC DNA]</scope>
    <source>
        <strain evidence="1">Comreactor17</strain>
    </source>
</reference>
<protein>
    <submittedName>
        <fullName evidence="1">Uncharacterized protein</fullName>
    </submittedName>
</protein>
<gene>
    <name evidence="1" type="ORF">Nkreftii_003310</name>
</gene>
<name>A0A7S8J0P4_9BACT</name>
<evidence type="ECO:0000313" key="1">
    <source>
        <dbReference type="EMBL" id="QPD05536.1"/>
    </source>
</evidence>
<accession>A0A7S8J0P4</accession>
<dbReference type="EMBL" id="CP047423">
    <property type="protein sequence ID" value="QPD05536.1"/>
    <property type="molecule type" value="Genomic_DNA"/>
</dbReference>
<dbReference type="Proteomes" id="UP000593737">
    <property type="component" value="Chromosome"/>
</dbReference>
<organism evidence="1 2">
    <name type="scientific">Candidatus Nitrospira kreftii</name>
    <dbReference type="NCBI Taxonomy" id="2652173"/>
    <lineage>
        <taxon>Bacteria</taxon>
        <taxon>Pseudomonadati</taxon>
        <taxon>Nitrospirota</taxon>
        <taxon>Nitrospiria</taxon>
        <taxon>Nitrospirales</taxon>
        <taxon>Nitrospiraceae</taxon>
        <taxon>Nitrospira</taxon>
    </lineage>
</organism>
<evidence type="ECO:0000313" key="2">
    <source>
        <dbReference type="Proteomes" id="UP000593737"/>
    </source>
</evidence>
<sequence>MKVDCEFPWREQPGSVHDEQMYGYRWDLLGALMV</sequence>
<dbReference type="AlphaFoldDB" id="A0A7S8J0P4"/>
<proteinExistence type="predicted"/>